<evidence type="ECO:0000313" key="2">
    <source>
        <dbReference type="Proteomes" id="UP000500890"/>
    </source>
</evidence>
<dbReference type="KEGG" id="vah:G7081_01210"/>
<reference evidence="1 2" key="1">
    <citation type="submission" date="2020-03" db="EMBL/GenBank/DDBJ databases">
        <title>Vagococcus sp. nov., isolated from beetles.</title>
        <authorList>
            <person name="Hyun D.-W."/>
            <person name="Bae J.-W."/>
        </authorList>
    </citation>
    <scope>NUCLEOTIDE SEQUENCE [LARGE SCALE GENOMIC DNA]</scope>
    <source>
        <strain evidence="1 2">HDW17A</strain>
    </source>
</reference>
<evidence type="ECO:0008006" key="3">
    <source>
        <dbReference type="Google" id="ProtNLM"/>
    </source>
</evidence>
<dbReference type="Gene3D" id="3.30.420.40">
    <property type="match status" value="2"/>
</dbReference>
<sequence>MKRGKEMFGKKSEVIGIDIQKNVIRYCMYKKGYWLYGEKLGKGSFFKENGLKNKEELSDLLDEIFSEVKVKNPQLVIATLNSKLLIRQIPLQDMTSEEEIREFLFFELGQSISLPFEDPIFDLLVLERPKVAKSKRVKKRKLGLSKADGLRDDVKVKTMKRNRFAVNGKVPIIITSEPLLIELGDTFQKVGGNLVGVDFSALAYTQIFKKRINWGQTFVLVEIDSGEATITIFEKMAPVYVQNEAYNRGNWRYREEKGQVIPEYRSEGIALKKLGETLKNLIAYFENDISVGSTVERIYLVGGHPRLKTDVLEIMEMTNVIPTSVLEEPSVAEDLNIVPYRFLLAASLALKEVH</sequence>
<evidence type="ECO:0000313" key="1">
    <source>
        <dbReference type="EMBL" id="QIL45803.1"/>
    </source>
</evidence>
<accession>A0A6G8ALK2</accession>
<dbReference type="AlphaFoldDB" id="A0A6G8ALK2"/>
<dbReference type="Gene3D" id="3.30.1490.300">
    <property type="match status" value="1"/>
</dbReference>
<proteinExistence type="predicted"/>
<organism evidence="1 2">
    <name type="scientific">Vagococcus coleopterorum</name>
    <dbReference type="NCBI Taxonomy" id="2714946"/>
    <lineage>
        <taxon>Bacteria</taxon>
        <taxon>Bacillati</taxon>
        <taxon>Bacillota</taxon>
        <taxon>Bacilli</taxon>
        <taxon>Lactobacillales</taxon>
        <taxon>Enterococcaceae</taxon>
        <taxon>Vagococcus</taxon>
    </lineage>
</organism>
<name>A0A6G8ALK2_9ENTE</name>
<protein>
    <recommendedName>
        <fullName evidence="3">Pilus assembly protein PilM</fullName>
    </recommendedName>
</protein>
<dbReference type="Proteomes" id="UP000500890">
    <property type="component" value="Chromosome"/>
</dbReference>
<keyword evidence="2" id="KW-1185">Reference proteome</keyword>
<dbReference type="EMBL" id="CP049886">
    <property type="protein sequence ID" value="QIL45803.1"/>
    <property type="molecule type" value="Genomic_DNA"/>
</dbReference>
<gene>
    <name evidence="1" type="ORF">G7081_01210</name>
</gene>